<dbReference type="InterPro" id="IPR049315">
    <property type="entry name" value="GDC-P_N"/>
</dbReference>
<dbReference type="GO" id="GO:0009116">
    <property type="term" value="P:nucleoside metabolic process"/>
    <property type="evidence" value="ECO:0007669"/>
    <property type="project" value="InterPro"/>
</dbReference>
<dbReference type="Pfam" id="PF02347">
    <property type="entry name" value="GDC-P"/>
    <property type="match status" value="1"/>
</dbReference>
<reference evidence="3 4" key="1">
    <citation type="journal article" date="2019" name="Nat. Microbiol.">
        <title>Mediterranean grassland soil C-N compound turnover is dependent on rainfall and depth, and is mediated by genomically divergent microorganisms.</title>
        <authorList>
            <person name="Diamond S."/>
            <person name="Andeer P.F."/>
            <person name="Li Z."/>
            <person name="Crits-Christoph A."/>
            <person name="Burstein D."/>
            <person name="Anantharaman K."/>
            <person name="Lane K.R."/>
            <person name="Thomas B.C."/>
            <person name="Pan C."/>
            <person name="Northen T.R."/>
            <person name="Banfield J.F."/>
        </authorList>
    </citation>
    <scope>NUCLEOTIDE SEQUENCE [LARGE SCALE GENOMIC DNA]</scope>
    <source>
        <strain evidence="3">NP_1</strain>
    </source>
</reference>
<accession>A0A537LZ10</accession>
<dbReference type="AlphaFoldDB" id="A0A537LZ10"/>
<dbReference type="PANTHER" id="PTHR42806">
    <property type="entry name" value="GLYCINE CLEAVAGE SYSTEM P-PROTEIN"/>
    <property type="match status" value="1"/>
</dbReference>
<dbReference type="PANTHER" id="PTHR42806:SF1">
    <property type="entry name" value="GLYCINE DEHYDROGENASE (DECARBOXYLATING)"/>
    <property type="match status" value="1"/>
</dbReference>
<dbReference type="EMBL" id="VBAI01000014">
    <property type="protein sequence ID" value="TMJ12827.1"/>
    <property type="molecule type" value="Genomic_DNA"/>
</dbReference>
<organism evidence="3 4">
    <name type="scientific">Candidatus Segetimicrobium genomatis</name>
    <dbReference type="NCBI Taxonomy" id="2569760"/>
    <lineage>
        <taxon>Bacteria</taxon>
        <taxon>Bacillati</taxon>
        <taxon>Candidatus Sysuimicrobiota</taxon>
        <taxon>Candidatus Sysuimicrobiia</taxon>
        <taxon>Candidatus Sysuimicrobiales</taxon>
        <taxon>Candidatus Segetimicrobiaceae</taxon>
        <taxon>Candidatus Segetimicrobium</taxon>
    </lineage>
</organism>
<dbReference type="Proteomes" id="UP000315217">
    <property type="component" value="Unassembled WGS sequence"/>
</dbReference>
<evidence type="ECO:0000313" key="3">
    <source>
        <dbReference type="EMBL" id="TMJ12827.1"/>
    </source>
</evidence>
<proteinExistence type="predicted"/>
<protein>
    <recommendedName>
        <fullName evidence="2">Glycine cleavage system P-protein N-terminal domain-containing protein</fullName>
    </recommendedName>
</protein>
<evidence type="ECO:0000256" key="1">
    <source>
        <dbReference type="ARBA" id="ARBA00023002"/>
    </source>
</evidence>
<keyword evidence="1" id="KW-0560">Oxidoreductase</keyword>
<evidence type="ECO:0000259" key="2">
    <source>
        <dbReference type="Pfam" id="PF02347"/>
    </source>
</evidence>
<dbReference type="InterPro" id="IPR023010">
    <property type="entry name" value="GcvPA"/>
</dbReference>
<feature type="non-terminal residue" evidence="3">
    <location>
        <position position="114"/>
    </location>
</feature>
<name>A0A537LZ10_9BACT</name>
<sequence>MTARTRGANVPPRVARRTQHKYIPATDAEREEMLRTIGVASVEDLFADIPASVRVDRPLRLPPALSDPELMAQMRAMAGENVHNDRAVCFLGAGAYDHYVPSVVWHLAGRGEFL</sequence>
<dbReference type="GO" id="GO:0004375">
    <property type="term" value="F:glycine dehydrogenase (decarboxylating) activity"/>
    <property type="evidence" value="ECO:0007669"/>
    <property type="project" value="InterPro"/>
</dbReference>
<feature type="domain" description="Glycine cleavage system P-protein N-terminal" evidence="2">
    <location>
        <begin position="20"/>
        <end position="113"/>
    </location>
</feature>
<dbReference type="InterPro" id="IPR015424">
    <property type="entry name" value="PyrdxlP-dep_Trfase"/>
</dbReference>
<gene>
    <name evidence="3" type="ORF">E6G98_01865</name>
</gene>
<dbReference type="SUPFAM" id="SSF53383">
    <property type="entry name" value="PLP-dependent transferases"/>
    <property type="match status" value="1"/>
</dbReference>
<comment type="caution">
    <text evidence="3">The sequence shown here is derived from an EMBL/GenBank/DDBJ whole genome shotgun (WGS) entry which is preliminary data.</text>
</comment>
<evidence type="ECO:0000313" key="4">
    <source>
        <dbReference type="Proteomes" id="UP000315217"/>
    </source>
</evidence>